<dbReference type="SUPFAM" id="SSF47336">
    <property type="entry name" value="ACP-like"/>
    <property type="match status" value="1"/>
</dbReference>
<dbReference type="InterPro" id="IPR018201">
    <property type="entry name" value="Ketoacyl_synth_AS"/>
</dbReference>
<dbReference type="GO" id="GO:0031177">
    <property type="term" value="F:phosphopantetheine binding"/>
    <property type="evidence" value="ECO:0007669"/>
    <property type="project" value="InterPro"/>
</dbReference>
<feature type="domain" description="Ketosynthase family 3 (KS3)" evidence="11">
    <location>
        <begin position="5"/>
        <end position="404"/>
    </location>
</feature>
<evidence type="ECO:0000256" key="2">
    <source>
        <dbReference type="ARBA" id="ARBA00004792"/>
    </source>
</evidence>
<comment type="pathway">
    <text evidence="2">Antibiotic biosynthesis.</text>
</comment>
<dbReference type="Pfam" id="PF00550">
    <property type="entry name" value="PP-binding"/>
    <property type="match status" value="1"/>
</dbReference>
<dbReference type="SMART" id="SM00825">
    <property type="entry name" value="PKS_KS"/>
    <property type="match status" value="1"/>
</dbReference>
<dbReference type="InterPro" id="IPR054514">
    <property type="entry name" value="RhiE-like_linker"/>
</dbReference>
<dbReference type="InterPro" id="IPR014031">
    <property type="entry name" value="Ketoacyl_synth_C"/>
</dbReference>
<evidence type="ECO:0000313" key="13">
    <source>
        <dbReference type="Proteomes" id="UP001296776"/>
    </source>
</evidence>
<protein>
    <submittedName>
        <fullName evidence="12">Uncharacterized protein</fullName>
    </submittedName>
</protein>
<dbReference type="PROSITE" id="PS00606">
    <property type="entry name" value="KS3_1"/>
    <property type="match status" value="1"/>
</dbReference>
<evidence type="ECO:0000256" key="8">
    <source>
        <dbReference type="ARBA" id="ARBA00022737"/>
    </source>
</evidence>
<keyword evidence="6" id="KW-0597">Phosphoprotein</keyword>
<keyword evidence="7" id="KW-0808">Transferase</keyword>
<reference evidence="12" key="2">
    <citation type="journal article" date="2020" name="Microorganisms">
        <title>Osmotic Adaptation and Compatible Solute Biosynthesis of Phototrophic Bacteria as Revealed from Genome Analyses.</title>
        <authorList>
            <person name="Imhoff J.F."/>
            <person name="Rahn T."/>
            <person name="Kunzel S."/>
            <person name="Keller A."/>
            <person name="Neulinger S.C."/>
        </authorList>
    </citation>
    <scope>NUCLEOTIDE SEQUENCE</scope>
    <source>
        <strain evidence="12">DSM 11080</strain>
    </source>
</reference>
<dbReference type="GO" id="GO:0005737">
    <property type="term" value="C:cytoplasm"/>
    <property type="evidence" value="ECO:0007669"/>
    <property type="project" value="UniProtKB-SubCell"/>
</dbReference>
<reference evidence="12" key="1">
    <citation type="submission" date="2017-08" db="EMBL/GenBank/DDBJ databases">
        <authorList>
            <person name="Imhoff J.F."/>
            <person name="Rahn T."/>
            <person name="Kuenzel S."/>
            <person name="Neulinger S.C."/>
        </authorList>
    </citation>
    <scope>NUCLEOTIDE SEQUENCE</scope>
    <source>
        <strain evidence="12">DSM 11080</strain>
    </source>
</reference>
<feature type="compositionally biased region" description="Low complexity" evidence="9">
    <location>
        <begin position="801"/>
        <end position="816"/>
    </location>
</feature>
<evidence type="ECO:0000259" key="11">
    <source>
        <dbReference type="PROSITE" id="PS52004"/>
    </source>
</evidence>
<dbReference type="CDD" id="cd00833">
    <property type="entry name" value="PKS"/>
    <property type="match status" value="1"/>
</dbReference>
<evidence type="ECO:0000256" key="5">
    <source>
        <dbReference type="ARBA" id="ARBA00022490"/>
    </source>
</evidence>
<keyword evidence="13" id="KW-1185">Reference proteome</keyword>
<comment type="caution">
    <text evidence="12">The sequence shown here is derived from an EMBL/GenBank/DDBJ whole genome shotgun (WGS) entry which is preliminary data.</text>
</comment>
<dbReference type="Gene3D" id="3.40.47.10">
    <property type="match status" value="1"/>
</dbReference>
<dbReference type="SUPFAM" id="SSF53901">
    <property type="entry name" value="Thiolase-like"/>
    <property type="match status" value="1"/>
</dbReference>
<gene>
    <name evidence="12" type="ORF">CKO40_13235</name>
</gene>
<evidence type="ECO:0000256" key="7">
    <source>
        <dbReference type="ARBA" id="ARBA00022679"/>
    </source>
</evidence>
<evidence type="ECO:0000256" key="3">
    <source>
        <dbReference type="ARBA" id="ARBA00005194"/>
    </source>
</evidence>
<dbReference type="InterPro" id="IPR009081">
    <property type="entry name" value="PP-bd_ACP"/>
</dbReference>
<dbReference type="EMBL" id="NRSJ01000023">
    <property type="protein sequence ID" value="MBK1705489.1"/>
    <property type="molecule type" value="Genomic_DNA"/>
</dbReference>
<dbReference type="SMART" id="SM01294">
    <property type="entry name" value="PKS_PP_betabranch"/>
    <property type="match status" value="1"/>
</dbReference>
<evidence type="ECO:0000259" key="10">
    <source>
        <dbReference type="PROSITE" id="PS50075"/>
    </source>
</evidence>
<evidence type="ECO:0000256" key="1">
    <source>
        <dbReference type="ARBA" id="ARBA00004496"/>
    </source>
</evidence>
<keyword evidence="4" id="KW-0596">Phosphopantetheine</keyword>
<organism evidence="12 13">
    <name type="scientific">Halochromatium glycolicum</name>
    <dbReference type="NCBI Taxonomy" id="85075"/>
    <lineage>
        <taxon>Bacteria</taxon>
        <taxon>Pseudomonadati</taxon>
        <taxon>Pseudomonadota</taxon>
        <taxon>Gammaproteobacteria</taxon>
        <taxon>Chromatiales</taxon>
        <taxon>Chromatiaceae</taxon>
        <taxon>Halochromatium</taxon>
    </lineage>
</organism>
<dbReference type="AlphaFoldDB" id="A0AAJ0U569"/>
<keyword evidence="8" id="KW-0677">Repeat</keyword>
<evidence type="ECO:0000256" key="6">
    <source>
        <dbReference type="ARBA" id="ARBA00022553"/>
    </source>
</evidence>
<dbReference type="Pfam" id="PF02801">
    <property type="entry name" value="Ketoacyl-synt_C"/>
    <property type="match status" value="1"/>
</dbReference>
<keyword evidence="5" id="KW-0963">Cytoplasm</keyword>
<evidence type="ECO:0000313" key="12">
    <source>
        <dbReference type="EMBL" id="MBK1705489.1"/>
    </source>
</evidence>
<dbReference type="Pfam" id="PF00109">
    <property type="entry name" value="ketoacyl-synt"/>
    <property type="match status" value="1"/>
</dbReference>
<feature type="domain" description="Carrier" evidence="10">
    <location>
        <begin position="721"/>
        <end position="795"/>
    </location>
</feature>
<comment type="subcellular location">
    <subcellularLocation>
        <location evidence="1">Cytoplasm</location>
    </subcellularLocation>
</comment>
<dbReference type="PROSITE" id="PS50075">
    <property type="entry name" value="CARRIER"/>
    <property type="match status" value="1"/>
</dbReference>
<dbReference type="InterPro" id="IPR050091">
    <property type="entry name" value="PKS_NRPS_Biosynth_Enz"/>
</dbReference>
<dbReference type="InterPro" id="IPR020841">
    <property type="entry name" value="PKS_Beta-ketoAc_synthase_dom"/>
</dbReference>
<dbReference type="Pfam" id="PF22336">
    <property type="entry name" value="RhiE-like_linker"/>
    <property type="match status" value="1"/>
</dbReference>
<dbReference type="InterPro" id="IPR014030">
    <property type="entry name" value="Ketoacyl_synth_N"/>
</dbReference>
<accession>A0AAJ0U569</accession>
<dbReference type="InterPro" id="IPR036736">
    <property type="entry name" value="ACP-like_sf"/>
</dbReference>
<dbReference type="InterPro" id="IPR020806">
    <property type="entry name" value="PKS_PP-bd"/>
</dbReference>
<dbReference type="InterPro" id="IPR016039">
    <property type="entry name" value="Thiolase-like"/>
</dbReference>
<sequence>MRDSSSEIAITGIGLRFPGAANPDELWDLLIQGRCTTGSTPFGHGGFLPDIDRFDPQFFGISPREARGIDPQHRLLLEVVWEALEDGAMGPESLQGSATGVYVGISTTDYGLGLLGSDPAAFSPTGTAPSIAANRISYCLDLRGPSLAVDTACSSSLVALQLACQGIRCGDITAALVAGVNLVLNKALTESFAAAGFIASDGLCKAFDARADGYVRSEGAAAVLLRPLSIALTEREPIHAVILGSAIGQDGRSAGLTAPNPHAQTAVVQAALANAGLTPTDIDYVECHGTGTRIGDPIEIKALGKALETSTRSEPLPIGSAKSNLGHLEAAAGLAGLVKAALVVARRHVPPTLHIEAPNPLIPFEALRITPARAAIKFPETDPMIAGVSSFGFGGTNAHVILRGPTVDECARPLSDDSHPDANDVPCLLCLHASSDASLREIAGIWGAFISETDARLVDIARTLNLGRAKLEYRSAIVARSREEASLALEQVAKPERRSSIRGIIGPEKVRLGEDPTVIFRFFGEMTGIAAQDLACLTGGLDVHSEWGRLRACLPGNLEAALKDALTTELTLSSIWLSLGVRPAHLIVSEKLHRWAPHLTEILGLPADAAAPTDSVSGLVIDLRLGPHQDASALRAQFLMQVGELHVKGVGVDLAGLEIGQDSRFIRGPILGFSRMGASFWAGSAGSDRVANASRHQATQGCALETSADCDPPRAAPNAFERLEALLRQRVAECLDLTVDEIDPDRSFFDMGMDSMIAVELQAQLEQDLACSIPETAAIEGPTVRRLMTFLAERVLRWSAPMSSSQAPSQCTSSSSEVPTASKDDLESIEQLLRELQ</sequence>
<name>A0AAJ0U569_9GAMM</name>
<proteinExistence type="predicted"/>
<dbReference type="PANTHER" id="PTHR43775:SF37">
    <property type="entry name" value="SI:DKEY-61P9.11"/>
    <property type="match status" value="1"/>
</dbReference>
<evidence type="ECO:0000256" key="9">
    <source>
        <dbReference type="SAM" id="MobiDB-lite"/>
    </source>
</evidence>
<evidence type="ECO:0000256" key="4">
    <source>
        <dbReference type="ARBA" id="ARBA00022450"/>
    </source>
</evidence>
<dbReference type="PROSITE" id="PS52004">
    <property type="entry name" value="KS3_2"/>
    <property type="match status" value="1"/>
</dbReference>
<dbReference type="GO" id="GO:0004315">
    <property type="term" value="F:3-oxoacyl-[acyl-carrier-protein] synthase activity"/>
    <property type="evidence" value="ECO:0007669"/>
    <property type="project" value="InterPro"/>
</dbReference>
<dbReference type="PANTHER" id="PTHR43775">
    <property type="entry name" value="FATTY ACID SYNTHASE"/>
    <property type="match status" value="1"/>
</dbReference>
<dbReference type="GO" id="GO:0004312">
    <property type="term" value="F:fatty acid synthase activity"/>
    <property type="evidence" value="ECO:0007669"/>
    <property type="project" value="TreeGrafter"/>
</dbReference>
<dbReference type="Gene3D" id="1.10.1200.10">
    <property type="entry name" value="ACP-like"/>
    <property type="match status" value="1"/>
</dbReference>
<feature type="region of interest" description="Disordered" evidence="9">
    <location>
        <begin position="801"/>
        <end position="824"/>
    </location>
</feature>
<dbReference type="Proteomes" id="UP001296776">
    <property type="component" value="Unassembled WGS sequence"/>
</dbReference>
<dbReference type="GO" id="GO:0006633">
    <property type="term" value="P:fatty acid biosynthetic process"/>
    <property type="evidence" value="ECO:0007669"/>
    <property type="project" value="InterPro"/>
</dbReference>
<comment type="pathway">
    <text evidence="3">Lipid metabolism; fatty acid biosynthesis.</text>
</comment>
<dbReference type="RefSeq" id="WP_200346706.1">
    <property type="nucleotide sequence ID" value="NZ_NRSJ01000023.1"/>
</dbReference>
<dbReference type="Gene3D" id="3.30.70.3290">
    <property type="match status" value="1"/>
</dbReference>
<dbReference type="SMART" id="SM00823">
    <property type="entry name" value="PKS_PP"/>
    <property type="match status" value="1"/>
</dbReference>